<reference evidence="1 2" key="2">
    <citation type="submission" date="2007-06" db="EMBL/GenBank/DDBJ databases">
        <title>Draft genome sequence of Ruminococcus gnavus (ATCC 29149).</title>
        <authorList>
            <person name="Sudarsanam P."/>
            <person name="Ley R."/>
            <person name="Guruge J."/>
            <person name="Turnbaugh P.J."/>
            <person name="Mahowald M."/>
            <person name="Liep D."/>
            <person name="Gordon J."/>
        </authorList>
    </citation>
    <scope>NUCLEOTIDE SEQUENCE [LARGE SCALE GENOMIC DNA]</scope>
    <source>
        <strain evidence="1 2">ATCC 29149</strain>
    </source>
</reference>
<proteinExistence type="predicted"/>
<protein>
    <submittedName>
        <fullName evidence="1">Uncharacterized protein</fullName>
    </submittedName>
</protein>
<reference evidence="1 2" key="1">
    <citation type="submission" date="2007-04" db="EMBL/GenBank/DDBJ databases">
        <authorList>
            <person name="Fulton L."/>
            <person name="Clifton S."/>
            <person name="Fulton B."/>
            <person name="Xu J."/>
            <person name="Minx P."/>
            <person name="Pepin K.H."/>
            <person name="Johnson M."/>
            <person name="Thiruvilangam P."/>
            <person name="Bhonagiri V."/>
            <person name="Nash W.E."/>
            <person name="Mardis E.R."/>
            <person name="Wilson R.K."/>
        </authorList>
    </citation>
    <scope>NUCLEOTIDE SEQUENCE [LARGE SCALE GENOMIC DNA]</scope>
    <source>
        <strain evidence="1 2">ATCC 29149</strain>
    </source>
</reference>
<gene>
    <name evidence="1" type="ORF">RUMGNA_00613</name>
</gene>
<evidence type="ECO:0000313" key="2">
    <source>
        <dbReference type="Proteomes" id="UP000004410"/>
    </source>
</evidence>
<dbReference type="EMBL" id="AAYG02000005">
    <property type="protein sequence ID" value="EDN79102.1"/>
    <property type="molecule type" value="Genomic_DNA"/>
</dbReference>
<dbReference type="Proteomes" id="UP000004410">
    <property type="component" value="Unassembled WGS sequence"/>
</dbReference>
<accession>A7AZ97</accession>
<dbReference type="PaxDb" id="411470-RUMGNA_00613"/>
<name>A7AZ97_MEDG7</name>
<dbReference type="AlphaFoldDB" id="A7AZ97"/>
<organism evidence="1 2">
    <name type="scientific">Mediterraneibacter gnavus (strain ATCC 29149 / DSM 114966 / JCM 6515 / VPI C7-9)</name>
    <name type="common">Ruminococcus gnavus</name>
    <dbReference type="NCBI Taxonomy" id="411470"/>
    <lineage>
        <taxon>Bacteria</taxon>
        <taxon>Bacillati</taxon>
        <taxon>Bacillota</taxon>
        <taxon>Clostridia</taxon>
        <taxon>Lachnospirales</taxon>
        <taxon>Lachnospiraceae</taxon>
        <taxon>Mediterraneibacter</taxon>
    </lineage>
</organism>
<evidence type="ECO:0000313" key="1">
    <source>
        <dbReference type="EMBL" id="EDN79102.1"/>
    </source>
</evidence>
<sequence length="34" mass="4243">MQNLNLLNRKTKKMRDRWKKSISFLFEEESDTVR</sequence>
<comment type="caution">
    <text evidence="1">The sequence shown here is derived from an EMBL/GenBank/DDBJ whole genome shotgun (WGS) entry which is preliminary data.</text>
</comment>